<keyword evidence="1" id="KW-0812">Transmembrane</keyword>
<keyword evidence="1" id="KW-1133">Transmembrane helix</keyword>
<dbReference type="OrthoDB" id="196264at2759"/>
<evidence type="ECO:0000313" key="2">
    <source>
        <dbReference type="EMBL" id="EEB18078.1"/>
    </source>
</evidence>
<evidence type="ECO:0000313" key="3">
    <source>
        <dbReference type="EnsemblMetazoa" id="PHUM500540-PA"/>
    </source>
</evidence>
<reference evidence="3" key="3">
    <citation type="submission" date="2020-05" db="UniProtKB">
        <authorList>
            <consortium name="EnsemblMetazoa"/>
        </authorList>
    </citation>
    <scope>IDENTIFICATION</scope>
    <source>
        <strain evidence="3">USDA</strain>
    </source>
</reference>
<dbReference type="GeneID" id="8236338"/>
<organism>
    <name type="scientific">Pediculus humanus subsp. corporis</name>
    <name type="common">Body louse</name>
    <dbReference type="NCBI Taxonomy" id="121224"/>
    <lineage>
        <taxon>Eukaryota</taxon>
        <taxon>Metazoa</taxon>
        <taxon>Ecdysozoa</taxon>
        <taxon>Arthropoda</taxon>
        <taxon>Hexapoda</taxon>
        <taxon>Insecta</taxon>
        <taxon>Pterygota</taxon>
        <taxon>Neoptera</taxon>
        <taxon>Paraneoptera</taxon>
        <taxon>Psocodea</taxon>
        <taxon>Troctomorpha</taxon>
        <taxon>Phthiraptera</taxon>
        <taxon>Anoplura</taxon>
        <taxon>Pediculidae</taxon>
        <taxon>Pediculus</taxon>
    </lineage>
</organism>
<sequence>MRSDAMVNTSIVLFVIFKIIMIIIIIIMTTVIISANKLNDIISTDDSLTVNDKSLILKRLFPTEKISNDQLIKHSERFKRSLRPEYAFPYYDDYLRRKQYPLGRIPETGKHKESHGIHVANWRWDEIGIFFTFTAFVVVTGLAKVVQNN</sequence>
<evidence type="ECO:0000313" key="4">
    <source>
        <dbReference type="Proteomes" id="UP000009046"/>
    </source>
</evidence>
<gene>
    <name evidence="3" type="primary">8236338</name>
    <name evidence="2" type="ORF">Phum_PHUM500540</name>
</gene>
<keyword evidence="4" id="KW-1185">Reference proteome</keyword>
<reference evidence="2" key="1">
    <citation type="submission" date="2007-04" db="EMBL/GenBank/DDBJ databases">
        <title>Annotation of Pediculus humanus corporis strain USDA.</title>
        <authorList>
            <person name="Kirkness E."/>
            <person name="Hannick L."/>
            <person name="Hass B."/>
            <person name="Bruggner R."/>
            <person name="Lawson D."/>
            <person name="Bidwell S."/>
            <person name="Joardar V."/>
            <person name="Caler E."/>
            <person name="Walenz B."/>
            <person name="Inman J."/>
            <person name="Schobel S."/>
            <person name="Galinsky K."/>
            <person name="Amedeo P."/>
            <person name="Strausberg R."/>
        </authorList>
    </citation>
    <scope>NUCLEOTIDE SEQUENCE</scope>
    <source>
        <strain evidence="2">USDA</strain>
    </source>
</reference>
<dbReference type="CTD" id="8236338"/>
<dbReference type="KEGG" id="phu:Phum_PHUM500540"/>
<name>E0VXH2_PEDHC</name>
<protein>
    <submittedName>
        <fullName evidence="2 3">Uncharacterized protein</fullName>
    </submittedName>
</protein>
<dbReference type="EnsemblMetazoa" id="PHUM500540-RA">
    <property type="protein sequence ID" value="PHUM500540-PA"/>
    <property type="gene ID" value="PHUM500540"/>
</dbReference>
<dbReference type="EMBL" id="DS235832">
    <property type="protein sequence ID" value="EEB18078.1"/>
    <property type="molecule type" value="Genomic_DNA"/>
</dbReference>
<reference evidence="2" key="2">
    <citation type="submission" date="2007-04" db="EMBL/GenBank/DDBJ databases">
        <title>The genome of the human body louse.</title>
        <authorList>
            <consortium name="The Human Body Louse Genome Consortium"/>
            <person name="Kirkness E."/>
            <person name="Walenz B."/>
            <person name="Hass B."/>
            <person name="Bruggner R."/>
            <person name="Strausberg R."/>
        </authorList>
    </citation>
    <scope>NUCLEOTIDE SEQUENCE</scope>
    <source>
        <strain evidence="2">USDA</strain>
    </source>
</reference>
<dbReference type="EMBL" id="AAZO01006068">
    <property type="status" value="NOT_ANNOTATED_CDS"/>
    <property type="molecule type" value="Genomic_DNA"/>
</dbReference>
<accession>E0VXH2</accession>
<feature type="transmembrane region" description="Helical" evidence="1">
    <location>
        <begin position="12"/>
        <end position="35"/>
    </location>
</feature>
<dbReference type="InParanoid" id="E0VXH2"/>
<keyword evidence="1" id="KW-0472">Membrane</keyword>
<feature type="transmembrane region" description="Helical" evidence="1">
    <location>
        <begin position="127"/>
        <end position="146"/>
    </location>
</feature>
<dbReference type="eggNOG" id="ENOG502T042">
    <property type="taxonomic scope" value="Eukaryota"/>
</dbReference>
<dbReference type="Proteomes" id="UP000009046">
    <property type="component" value="Unassembled WGS sequence"/>
</dbReference>
<dbReference type="AlphaFoldDB" id="E0VXH2"/>
<dbReference type="VEuPathDB" id="VectorBase:PHUM500540"/>
<dbReference type="HOGENOM" id="CLU_1751916_0_0_1"/>
<evidence type="ECO:0000256" key="1">
    <source>
        <dbReference type="SAM" id="Phobius"/>
    </source>
</evidence>
<proteinExistence type="predicted"/>
<dbReference type="RefSeq" id="XP_002430816.1">
    <property type="nucleotide sequence ID" value="XM_002430771.1"/>
</dbReference>